<keyword evidence="4" id="KW-0732">Signal</keyword>
<evidence type="ECO:0000256" key="1">
    <source>
        <dbReference type="ARBA" id="ARBA00010541"/>
    </source>
</evidence>
<keyword evidence="7" id="KW-1185">Reference proteome</keyword>
<dbReference type="InterPro" id="IPR036034">
    <property type="entry name" value="PDZ_sf"/>
</dbReference>
<evidence type="ECO:0000259" key="5">
    <source>
        <dbReference type="PROSITE" id="PS50106"/>
    </source>
</evidence>
<dbReference type="PROSITE" id="PS50106">
    <property type="entry name" value="PDZ"/>
    <property type="match status" value="1"/>
</dbReference>
<dbReference type="Gene3D" id="2.40.10.120">
    <property type="match status" value="1"/>
</dbReference>
<evidence type="ECO:0000313" key="7">
    <source>
        <dbReference type="Proteomes" id="UP000317429"/>
    </source>
</evidence>
<evidence type="ECO:0000313" key="6">
    <source>
        <dbReference type="EMBL" id="QDU87827.1"/>
    </source>
</evidence>
<dbReference type="InterPro" id="IPR009003">
    <property type="entry name" value="Peptidase_S1_PA"/>
</dbReference>
<protein>
    <submittedName>
        <fullName evidence="6">Periplasmic pH-dependent serine endoprotease DegQ</fullName>
        <ecNumber evidence="6">3.4.21.107</ecNumber>
    </submittedName>
</protein>
<proteinExistence type="inferred from homology"/>
<dbReference type="SMART" id="SM00228">
    <property type="entry name" value="PDZ"/>
    <property type="match status" value="1"/>
</dbReference>
<dbReference type="PANTHER" id="PTHR22939">
    <property type="entry name" value="SERINE PROTEASE FAMILY S1C HTRA-RELATED"/>
    <property type="match status" value="1"/>
</dbReference>
<dbReference type="AlphaFoldDB" id="A0A518D8M4"/>
<dbReference type="Pfam" id="PF13365">
    <property type="entry name" value="Trypsin_2"/>
    <property type="match status" value="1"/>
</dbReference>
<dbReference type="EC" id="3.4.21.107" evidence="6"/>
<gene>
    <name evidence="6" type="primary">degQ_2</name>
    <name evidence="6" type="ORF">Pla175_11940</name>
</gene>
<reference evidence="6 7" key="1">
    <citation type="submission" date="2019-02" db="EMBL/GenBank/DDBJ databases">
        <title>Deep-cultivation of Planctomycetes and their phenomic and genomic characterization uncovers novel biology.</title>
        <authorList>
            <person name="Wiegand S."/>
            <person name="Jogler M."/>
            <person name="Boedeker C."/>
            <person name="Pinto D."/>
            <person name="Vollmers J."/>
            <person name="Rivas-Marin E."/>
            <person name="Kohn T."/>
            <person name="Peeters S.H."/>
            <person name="Heuer A."/>
            <person name="Rast P."/>
            <person name="Oberbeckmann S."/>
            <person name="Bunk B."/>
            <person name="Jeske O."/>
            <person name="Meyerdierks A."/>
            <person name="Storesund J.E."/>
            <person name="Kallscheuer N."/>
            <person name="Luecker S."/>
            <person name="Lage O.M."/>
            <person name="Pohl T."/>
            <person name="Merkel B.J."/>
            <person name="Hornburger P."/>
            <person name="Mueller R.-W."/>
            <person name="Bruemmer F."/>
            <person name="Labrenz M."/>
            <person name="Spormann A.M."/>
            <person name="Op den Camp H."/>
            <person name="Overmann J."/>
            <person name="Amann R."/>
            <person name="Jetten M.S.M."/>
            <person name="Mascher T."/>
            <person name="Medema M.H."/>
            <person name="Devos D.P."/>
            <person name="Kaster A.-K."/>
            <person name="Ovreas L."/>
            <person name="Rohde M."/>
            <person name="Galperin M.Y."/>
            <person name="Jogler C."/>
        </authorList>
    </citation>
    <scope>NUCLEOTIDE SEQUENCE [LARGE SCALE GENOMIC DNA]</scope>
    <source>
        <strain evidence="6 7">Pla175</strain>
    </source>
</reference>
<feature type="chain" id="PRO_5022019038" evidence="4">
    <location>
        <begin position="23"/>
        <end position="376"/>
    </location>
</feature>
<keyword evidence="3 6" id="KW-0378">Hydrolase</keyword>
<dbReference type="InterPro" id="IPR001478">
    <property type="entry name" value="PDZ"/>
</dbReference>
<keyword evidence="2 6" id="KW-0645">Protease</keyword>
<dbReference type="SUPFAM" id="SSF50156">
    <property type="entry name" value="PDZ domain-like"/>
    <property type="match status" value="1"/>
</dbReference>
<dbReference type="PRINTS" id="PR00834">
    <property type="entry name" value="PROTEASES2C"/>
</dbReference>
<dbReference type="GO" id="GO:0006508">
    <property type="term" value="P:proteolysis"/>
    <property type="evidence" value="ECO:0007669"/>
    <property type="project" value="UniProtKB-KW"/>
</dbReference>
<dbReference type="EMBL" id="CP036291">
    <property type="protein sequence ID" value="QDU87827.1"/>
    <property type="molecule type" value="Genomic_DNA"/>
</dbReference>
<dbReference type="Pfam" id="PF13180">
    <property type="entry name" value="PDZ_2"/>
    <property type="match status" value="1"/>
</dbReference>
<accession>A0A518D8M4</accession>
<organism evidence="6 7">
    <name type="scientific">Pirellulimonas nuda</name>
    <dbReference type="NCBI Taxonomy" id="2528009"/>
    <lineage>
        <taxon>Bacteria</taxon>
        <taxon>Pseudomonadati</taxon>
        <taxon>Planctomycetota</taxon>
        <taxon>Planctomycetia</taxon>
        <taxon>Pirellulales</taxon>
        <taxon>Lacipirellulaceae</taxon>
        <taxon>Pirellulimonas</taxon>
    </lineage>
</organism>
<feature type="domain" description="PDZ" evidence="5">
    <location>
        <begin position="276"/>
        <end position="349"/>
    </location>
</feature>
<dbReference type="InterPro" id="IPR001940">
    <property type="entry name" value="Peptidase_S1C"/>
</dbReference>
<dbReference type="GO" id="GO:0004252">
    <property type="term" value="F:serine-type endopeptidase activity"/>
    <property type="evidence" value="ECO:0007669"/>
    <property type="project" value="InterPro"/>
</dbReference>
<name>A0A518D8M4_9BACT</name>
<sequence precursor="true">MGKFVRNSFLIGFTTLSVVAIATTLPAQPATQQPPAAEARPTAGASPLRVDLPAEVQAVLDKRYPENVDDLRTLEGQVKRVLQAGRKATVAVTLGGAAGSGVIVSPDGIVLTAGHVVGEPGRRVTFYFADGKRARGVSLGMNESIDSGMMRITDPGPWPYAELAEADSTKIGDWVLAIGQPNGFFKDRAPPVRLGRVLYQSDEVINTDCTLVGGDSGGPLFNLRGQVIGIHSRIGPRLTANMHVPISTYHVTWDRLADSEAWGGRRRRGGREMPAEGRPLLGVAGNPEGVDCTITQVFPGLPAARAGVKVGDVVQKFDDAEVASFADLSRLVLTKRPRDKVKLRLVRDGEELEIEIALAGVTGDFPGAPSPSDEKE</sequence>
<dbReference type="Gene3D" id="2.30.42.10">
    <property type="match status" value="1"/>
</dbReference>
<evidence type="ECO:0000256" key="3">
    <source>
        <dbReference type="ARBA" id="ARBA00022801"/>
    </source>
</evidence>
<dbReference type="PANTHER" id="PTHR22939:SF129">
    <property type="entry name" value="SERINE PROTEASE HTRA2, MITOCHONDRIAL"/>
    <property type="match status" value="1"/>
</dbReference>
<feature type="signal peptide" evidence="4">
    <location>
        <begin position="1"/>
        <end position="22"/>
    </location>
</feature>
<dbReference type="SUPFAM" id="SSF50494">
    <property type="entry name" value="Trypsin-like serine proteases"/>
    <property type="match status" value="1"/>
</dbReference>
<dbReference type="KEGG" id="pnd:Pla175_11940"/>
<evidence type="ECO:0000256" key="4">
    <source>
        <dbReference type="SAM" id="SignalP"/>
    </source>
</evidence>
<evidence type="ECO:0000256" key="2">
    <source>
        <dbReference type="ARBA" id="ARBA00022670"/>
    </source>
</evidence>
<dbReference type="Proteomes" id="UP000317429">
    <property type="component" value="Chromosome"/>
</dbReference>
<comment type="similarity">
    <text evidence="1">Belongs to the peptidase S1C family.</text>
</comment>